<dbReference type="GO" id="GO:0050661">
    <property type="term" value="F:NADP binding"/>
    <property type="evidence" value="ECO:0007669"/>
    <property type="project" value="InterPro"/>
</dbReference>
<gene>
    <name evidence="8" type="primary">aroE</name>
    <name evidence="12" type="ORF">EV666_103188</name>
</gene>
<dbReference type="RefSeq" id="WP_207906334.1">
    <property type="nucleotide sequence ID" value="NZ_JBHUNN010000002.1"/>
</dbReference>
<dbReference type="InterPro" id="IPR046346">
    <property type="entry name" value="Aminoacid_DH-like_N_sf"/>
</dbReference>
<evidence type="ECO:0000256" key="7">
    <source>
        <dbReference type="ARBA" id="ARBA00049442"/>
    </source>
</evidence>
<feature type="binding site" evidence="8">
    <location>
        <position position="226"/>
    </location>
    <ligand>
        <name>NADP(+)</name>
        <dbReference type="ChEBI" id="CHEBI:58349"/>
    </ligand>
</feature>
<dbReference type="SUPFAM" id="SSF53223">
    <property type="entry name" value="Aminoacid dehydrogenase-like, N-terminal domain"/>
    <property type="match status" value="1"/>
</dbReference>
<feature type="binding site" evidence="8">
    <location>
        <position position="83"/>
    </location>
    <ligand>
        <name>NADP(+)</name>
        <dbReference type="ChEBI" id="CHEBI:58349"/>
    </ligand>
</feature>
<dbReference type="InterPro" id="IPR041121">
    <property type="entry name" value="SDH_C"/>
</dbReference>
<evidence type="ECO:0000256" key="5">
    <source>
        <dbReference type="ARBA" id="ARBA00023002"/>
    </source>
</evidence>
<feature type="binding site" evidence="8">
    <location>
        <position position="107"/>
    </location>
    <ligand>
        <name>shikimate</name>
        <dbReference type="ChEBI" id="CHEBI:36208"/>
    </ligand>
</feature>
<feature type="binding site" evidence="8">
    <location>
        <position position="249"/>
    </location>
    <ligand>
        <name>NADP(+)</name>
        <dbReference type="ChEBI" id="CHEBI:58349"/>
    </ligand>
</feature>
<feature type="binding site" evidence="8">
    <location>
        <position position="67"/>
    </location>
    <ligand>
        <name>shikimate</name>
        <dbReference type="ChEBI" id="CHEBI:36208"/>
    </ligand>
</feature>
<dbReference type="Gene3D" id="3.40.50.10860">
    <property type="entry name" value="Leucine Dehydrogenase, chain A, domain 1"/>
    <property type="match status" value="1"/>
</dbReference>
<dbReference type="GO" id="GO:0005829">
    <property type="term" value="C:cytosol"/>
    <property type="evidence" value="ECO:0007669"/>
    <property type="project" value="TreeGrafter"/>
</dbReference>
<feature type="domain" description="Quinate/shikimate 5-dehydrogenase/glutamyl-tRNA reductase" evidence="9">
    <location>
        <begin position="125"/>
        <end position="201"/>
    </location>
</feature>
<keyword evidence="5 8" id="KW-0560">Oxidoreductase</keyword>
<comment type="pathway">
    <text evidence="1 8">Metabolic intermediate biosynthesis; chorismate biosynthesis; chorismate from D-erythrose 4-phosphate and phosphoenolpyruvate: step 4/7.</text>
</comment>
<evidence type="ECO:0000313" key="13">
    <source>
        <dbReference type="Proteomes" id="UP000294881"/>
    </source>
</evidence>
<dbReference type="InterPro" id="IPR036291">
    <property type="entry name" value="NAD(P)-bd_dom_sf"/>
</dbReference>
<evidence type="ECO:0000256" key="2">
    <source>
        <dbReference type="ARBA" id="ARBA00012962"/>
    </source>
</evidence>
<keyword evidence="4 8" id="KW-0521">NADP</keyword>
<feature type="active site" description="Proton acceptor" evidence="8">
    <location>
        <position position="71"/>
    </location>
</feature>
<evidence type="ECO:0000259" key="10">
    <source>
        <dbReference type="Pfam" id="PF08501"/>
    </source>
</evidence>
<dbReference type="CDD" id="cd01065">
    <property type="entry name" value="NAD_bind_Shikimate_DH"/>
    <property type="match status" value="1"/>
</dbReference>
<keyword evidence="3 8" id="KW-0028">Amino-acid biosynthesis</keyword>
<feature type="domain" description="SDH C-terminal" evidence="11">
    <location>
        <begin position="249"/>
        <end position="271"/>
    </location>
</feature>
<feature type="binding site" evidence="8">
    <location>
        <begin position="133"/>
        <end position="137"/>
    </location>
    <ligand>
        <name>NADP(+)</name>
        <dbReference type="ChEBI" id="CHEBI:58349"/>
    </ligand>
</feature>
<evidence type="ECO:0000256" key="8">
    <source>
        <dbReference type="HAMAP-Rule" id="MF_00222"/>
    </source>
</evidence>
<dbReference type="NCBIfam" id="NF001312">
    <property type="entry name" value="PRK00258.1-4"/>
    <property type="match status" value="1"/>
</dbReference>
<comment type="similarity">
    <text evidence="8">Belongs to the shikimate dehydrogenase family.</text>
</comment>
<comment type="caution">
    <text evidence="12">The sequence shown here is derived from an EMBL/GenBank/DDBJ whole genome shotgun (WGS) entry which is preliminary data.</text>
</comment>
<dbReference type="Gene3D" id="3.40.50.720">
    <property type="entry name" value="NAD(P)-binding Rossmann-like Domain"/>
    <property type="match status" value="1"/>
</dbReference>
<dbReference type="Pfam" id="PF01488">
    <property type="entry name" value="Shikimate_DH"/>
    <property type="match status" value="1"/>
</dbReference>
<sequence>MERTENVVRACVVGDPVSHSRSPLIHGHWLQRLGIAGAYDRRQVKADEVDAFLDEVRAGKLRGGNVTVPHKEEAARRVDVLTDTARHLGAVNTVWEVDGKVWGDNTDVTGFLANLDERSPGWDREREKAIVLGAGGAARAIIYGLLTRGFREIGIANRSVSRARKLAEELQPQGEQQLVPIAWDARSDALKNANVLVNTTSLGMTGQPPLELSLEALPVQAVVHDIVYAPLETDLLRAARQRGNPAVDGLGMLLHQAAPGFSRWFGQEPQVTDELRLLIIDDMNRTAA</sequence>
<name>A0A4R2GV28_9HYPH</name>
<comment type="function">
    <text evidence="8">Involved in the biosynthesis of the chorismate, which leads to the biosynthesis of aromatic amino acids. Catalyzes the reversible NADPH linked reduction of 3-dehydroshikimate (DHSA) to yield shikimate (SA).</text>
</comment>
<dbReference type="InterPro" id="IPR006151">
    <property type="entry name" value="Shikm_DH/Glu-tRNA_Rdtase"/>
</dbReference>
<proteinExistence type="inferred from homology"/>
<dbReference type="GO" id="GO:0008652">
    <property type="term" value="P:amino acid biosynthetic process"/>
    <property type="evidence" value="ECO:0007669"/>
    <property type="project" value="UniProtKB-KW"/>
</dbReference>
<dbReference type="GO" id="GO:0009073">
    <property type="term" value="P:aromatic amino acid family biosynthetic process"/>
    <property type="evidence" value="ECO:0007669"/>
    <property type="project" value="UniProtKB-KW"/>
</dbReference>
<evidence type="ECO:0000313" key="12">
    <source>
        <dbReference type="EMBL" id="TCO14680.1"/>
    </source>
</evidence>
<comment type="subunit">
    <text evidence="8">Homodimer.</text>
</comment>
<dbReference type="EMBL" id="SLWL01000003">
    <property type="protein sequence ID" value="TCO14680.1"/>
    <property type="molecule type" value="Genomic_DNA"/>
</dbReference>
<feature type="binding site" evidence="8">
    <location>
        <position position="256"/>
    </location>
    <ligand>
        <name>shikimate</name>
        <dbReference type="ChEBI" id="CHEBI:36208"/>
    </ligand>
</feature>
<feature type="domain" description="Shikimate dehydrogenase substrate binding N-terminal" evidence="10">
    <location>
        <begin position="12"/>
        <end position="94"/>
    </location>
</feature>
<feature type="binding site" evidence="8">
    <location>
        <begin position="20"/>
        <end position="22"/>
    </location>
    <ligand>
        <name>shikimate</name>
        <dbReference type="ChEBI" id="CHEBI:36208"/>
    </ligand>
</feature>
<comment type="catalytic activity">
    <reaction evidence="7 8">
        <text>shikimate + NADP(+) = 3-dehydroshikimate + NADPH + H(+)</text>
        <dbReference type="Rhea" id="RHEA:17737"/>
        <dbReference type="ChEBI" id="CHEBI:15378"/>
        <dbReference type="ChEBI" id="CHEBI:16630"/>
        <dbReference type="ChEBI" id="CHEBI:36208"/>
        <dbReference type="ChEBI" id="CHEBI:57783"/>
        <dbReference type="ChEBI" id="CHEBI:58349"/>
        <dbReference type="EC" id="1.1.1.25"/>
    </reaction>
</comment>
<reference evidence="12 13" key="1">
    <citation type="submission" date="2019-03" db="EMBL/GenBank/DDBJ databases">
        <title>Genomic Encyclopedia of Type Strains, Phase IV (KMG-IV): sequencing the most valuable type-strain genomes for metagenomic binning, comparative biology and taxonomic classification.</title>
        <authorList>
            <person name="Goeker M."/>
        </authorList>
    </citation>
    <scope>NUCLEOTIDE SEQUENCE [LARGE SCALE GENOMIC DNA]</scope>
    <source>
        <strain evidence="12 13">DSM 22958</strain>
    </source>
</reference>
<evidence type="ECO:0000259" key="11">
    <source>
        <dbReference type="Pfam" id="PF18317"/>
    </source>
</evidence>
<dbReference type="GO" id="GO:0004764">
    <property type="term" value="F:shikimate 3-dehydrogenase (NADP+) activity"/>
    <property type="evidence" value="ECO:0007669"/>
    <property type="project" value="UniProtKB-UniRule"/>
</dbReference>
<keyword evidence="13" id="KW-1185">Reference proteome</keyword>
<dbReference type="InterPro" id="IPR013708">
    <property type="entry name" value="Shikimate_DH-bd_N"/>
</dbReference>
<dbReference type="GO" id="GO:0019632">
    <property type="term" value="P:shikimate metabolic process"/>
    <property type="evidence" value="ECO:0007669"/>
    <property type="project" value="InterPro"/>
</dbReference>
<dbReference type="Pfam" id="PF18317">
    <property type="entry name" value="SDH_C"/>
    <property type="match status" value="1"/>
</dbReference>
<dbReference type="GO" id="GO:0009423">
    <property type="term" value="P:chorismate biosynthetic process"/>
    <property type="evidence" value="ECO:0007669"/>
    <property type="project" value="UniProtKB-UniRule"/>
</dbReference>
<dbReference type="SUPFAM" id="SSF51735">
    <property type="entry name" value="NAD(P)-binding Rossmann-fold domains"/>
    <property type="match status" value="1"/>
</dbReference>
<dbReference type="UniPathway" id="UPA00053">
    <property type="reaction ID" value="UER00087"/>
</dbReference>
<protein>
    <recommendedName>
        <fullName evidence="2 8">Shikimate dehydrogenase (NADP(+))</fullName>
        <shortName evidence="8">SDH</shortName>
        <ecNumber evidence="2 8">1.1.1.25</ecNumber>
    </recommendedName>
</protein>
<organism evidence="12 13">
    <name type="scientific">Camelimonas lactis</name>
    <dbReference type="NCBI Taxonomy" id="659006"/>
    <lineage>
        <taxon>Bacteria</taxon>
        <taxon>Pseudomonadati</taxon>
        <taxon>Pseudomonadota</taxon>
        <taxon>Alphaproteobacteria</taxon>
        <taxon>Hyphomicrobiales</taxon>
        <taxon>Chelatococcaceae</taxon>
        <taxon>Camelimonas</taxon>
    </lineage>
</organism>
<dbReference type="HAMAP" id="MF_00222">
    <property type="entry name" value="Shikimate_DH_AroE"/>
    <property type="match status" value="1"/>
</dbReference>
<evidence type="ECO:0000256" key="6">
    <source>
        <dbReference type="ARBA" id="ARBA00023141"/>
    </source>
</evidence>
<keyword evidence="6 8" id="KW-0057">Aromatic amino acid biosynthesis</keyword>
<dbReference type="Pfam" id="PF08501">
    <property type="entry name" value="Shikimate_dh_N"/>
    <property type="match status" value="1"/>
</dbReference>
<evidence type="ECO:0000256" key="3">
    <source>
        <dbReference type="ARBA" id="ARBA00022605"/>
    </source>
</evidence>
<dbReference type="AlphaFoldDB" id="A0A4R2GV28"/>
<feature type="binding site" evidence="8">
    <location>
        <position position="92"/>
    </location>
    <ligand>
        <name>shikimate</name>
        <dbReference type="ChEBI" id="CHEBI:36208"/>
    </ligand>
</feature>
<comment type="caution">
    <text evidence="8">Lacks conserved residue(s) required for the propagation of feature annotation.</text>
</comment>
<evidence type="ECO:0000259" key="9">
    <source>
        <dbReference type="Pfam" id="PF01488"/>
    </source>
</evidence>
<accession>A0A4R2GV28</accession>
<feature type="binding site" evidence="8">
    <location>
        <position position="228"/>
    </location>
    <ligand>
        <name>shikimate</name>
        <dbReference type="ChEBI" id="CHEBI:36208"/>
    </ligand>
</feature>
<dbReference type="Proteomes" id="UP000294881">
    <property type="component" value="Unassembled WGS sequence"/>
</dbReference>
<evidence type="ECO:0000256" key="4">
    <source>
        <dbReference type="ARBA" id="ARBA00022857"/>
    </source>
</evidence>
<dbReference type="EC" id="1.1.1.25" evidence="2 8"/>
<dbReference type="InterPro" id="IPR011342">
    <property type="entry name" value="Shikimate_DH"/>
</dbReference>
<dbReference type="PANTHER" id="PTHR21089">
    <property type="entry name" value="SHIKIMATE DEHYDROGENASE"/>
    <property type="match status" value="1"/>
</dbReference>
<evidence type="ECO:0000256" key="1">
    <source>
        <dbReference type="ARBA" id="ARBA00004871"/>
    </source>
</evidence>
<dbReference type="InterPro" id="IPR022893">
    <property type="entry name" value="Shikimate_DH_fam"/>
</dbReference>
<dbReference type="PANTHER" id="PTHR21089:SF1">
    <property type="entry name" value="BIFUNCTIONAL 3-DEHYDROQUINATE DEHYDRATASE_SHIKIMATE DEHYDROGENASE, CHLOROPLASTIC"/>
    <property type="match status" value="1"/>
</dbReference>
<dbReference type="NCBIfam" id="TIGR00507">
    <property type="entry name" value="aroE"/>
    <property type="match status" value="1"/>
</dbReference>